<feature type="region of interest" description="Disordered" evidence="1">
    <location>
        <begin position="25"/>
        <end position="60"/>
    </location>
</feature>
<name>A0ABV9XDG6_9ACTN</name>
<accession>A0ABV9XDG6</accession>
<protein>
    <submittedName>
        <fullName evidence="2">Uncharacterized protein</fullName>
    </submittedName>
</protein>
<dbReference type="EMBL" id="JBHSJD010000009">
    <property type="protein sequence ID" value="MFC5023491.1"/>
    <property type="molecule type" value="Genomic_DNA"/>
</dbReference>
<comment type="caution">
    <text evidence="2">The sequence shown here is derived from an EMBL/GenBank/DDBJ whole genome shotgun (WGS) entry which is preliminary data.</text>
</comment>
<dbReference type="RefSeq" id="WP_345688766.1">
    <property type="nucleotide sequence ID" value="NZ_BAABIT010000001.1"/>
</dbReference>
<dbReference type="Proteomes" id="UP001595829">
    <property type="component" value="Unassembled WGS sequence"/>
</dbReference>
<reference evidence="3" key="1">
    <citation type="journal article" date="2019" name="Int. J. Syst. Evol. Microbiol.">
        <title>The Global Catalogue of Microorganisms (GCM) 10K type strain sequencing project: providing services to taxonomists for standard genome sequencing and annotation.</title>
        <authorList>
            <consortium name="The Broad Institute Genomics Platform"/>
            <consortium name="The Broad Institute Genome Sequencing Center for Infectious Disease"/>
            <person name="Wu L."/>
            <person name="Ma J."/>
        </authorList>
    </citation>
    <scope>NUCLEOTIDE SEQUENCE [LARGE SCALE GENOMIC DNA]</scope>
    <source>
        <strain evidence="3">CGMCC 4.1648</strain>
    </source>
</reference>
<feature type="compositionally biased region" description="Basic residues" evidence="1">
    <location>
        <begin position="28"/>
        <end position="38"/>
    </location>
</feature>
<evidence type="ECO:0000256" key="1">
    <source>
        <dbReference type="SAM" id="MobiDB-lite"/>
    </source>
</evidence>
<gene>
    <name evidence="2" type="ORF">ACFPM3_15240</name>
</gene>
<keyword evidence="3" id="KW-1185">Reference proteome</keyword>
<evidence type="ECO:0000313" key="3">
    <source>
        <dbReference type="Proteomes" id="UP001595829"/>
    </source>
</evidence>
<feature type="compositionally biased region" description="Basic and acidic residues" evidence="1">
    <location>
        <begin position="45"/>
        <end position="60"/>
    </location>
</feature>
<sequence length="60" mass="6613">MFAYETHSTRHADLIREAAAERLARAARTTRKARRAARRSGGDAPEGRVSTDRDGFARAA</sequence>
<evidence type="ECO:0000313" key="2">
    <source>
        <dbReference type="EMBL" id="MFC5023491.1"/>
    </source>
</evidence>
<organism evidence="2 3">
    <name type="scientific">Streptomyces coeruleoprunus</name>
    <dbReference type="NCBI Taxonomy" id="285563"/>
    <lineage>
        <taxon>Bacteria</taxon>
        <taxon>Bacillati</taxon>
        <taxon>Actinomycetota</taxon>
        <taxon>Actinomycetes</taxon>
        <taxon>Kitasatosporales</taxon>
        <taxon>Streptomycetaceae</taxon>
        <taxon>Streptomyces</taxon>
    </lineage>
</organism>
<proteinExistence type="predicted"/>